<dbReference type="EMBL" id="UINC01007850">
    <property type="protein sequence ID" value="SVA35365.1"/>
    <property type="molecule type" value="Genomic_DNA"/>
</dbReference>
<proteinExistence type="predicted"/>
<reference evidence="2" key="1">
    <citation type="submission" date="2018-05" db="EMBL/GenBank/DDBJ databases">
        <authorList>
            <person name="Lanie J.A."/>
            <person name="Ng W.-L."/>
            <person name="Kazmierczak K.M."/>
            <person name="Andrzejewski T.M."/>
            <person name="Davidsen T.M."/>
            <person name="Wayne K.J."/>
            <person name="Tettelin H."/>
            <person name="Glass J.I."/>
            <person name="Rusch D."/>
            <person name="Podicherti R."/>
            <person name="Tsui H.-C.T."/>
            <person name="Winkler M.E."/>
        </authorList>
    </citation>
    <scope>NUCLEOTIDE SEQUENCE</scope>
</reference>
<dbReference type="Pfam" id="PF12705">
    <property type="entry name" value="PDDEXK_1"/>
    <property type="match status" value="1"/>
</dbReference>
<evidence type="ECO:0000313" key="2">
    <source>
        <dbReference type="EMBL" id="SVA35365.1"/>
    </source>
</evidence>
<dbReference type="PANTHER" id="PTHR31340">
    <property type="entry name" value="MITOCHONDRIAL GENOME MAINTENANCE EXONUCLEASE 1"/>
    <property type="match status" value="1"/>
</dbReference>
<organism evidence="2">
    <name type="scientific">marine metagenome</name>
    <dbReference type="NCBI Taxonomy" id="408172"/>
    <lineage>
        <taxon>unclassified sequences</taxon>
        <taxon>metagenomes</taxon>
        <taxon>ecological metagenomes</taxon>
    </lineage>
</organism>
<dbReference type="PANTHER" id="PTHR31340:SF3">
    <property type="entry name" value="MITOCHONDRIAL GENOME MAINTENANCE EXONUCLEASE 1"/>
    <property type="match status" value="1"/>
</dbReference>
<dbReference type="Gene3D" id="3.90.320.10">
    <property type="match status" value="1"/>
</dbReference>
<gene>
    <name evidence="2" type="ORF">METZ01_LOCUS88219</name>
</gene>
<feature type="domain" description="PD-(D/E)XK endonuclease-like" evidence="1">
    <location>
        <begin position="96"/>
        <end position="216"/>
    </location>
</feature>
<dbReference type="SUPFAM" id="SSF52980">
    <property type="entry name" value="Restriction endonuclease-like"/>
    <property type="match status" value="1"/>
</dbReference>
<sequence length="235" mass="27067">MKFKHDLVELFDLKTVTANGKRFYVTPDGNRYPSVTTITGLLSKEAIQAWRKRVGEAEANKITRAATNRGNKVHKLAEMYLSNKPTTEEERTPLIEHMFEQLIEVLDDNVGTIKAIEAPLYSNSLKVGGRVDLVAEWDGTLSVIDFKTSAKLKKEQWIDGYFMQSAAYAVMFEERTQIPISQIVIAIAVEHNYPQVFIRQRDDFIEQFEKLRKTFDYEIINEKDITHMQRGLFDG</sequence>
<dbReference type="InterPro" id="IPR011604">
    <property type="entry name" value="PDDEXK-like_dom_sf"/>
</dbReference>
<accession>A0A381V4S6</accession>
<dbReference type="InterPro" id="IPR038726">
    <property type="entry name" value="PDDEXK_AddAB-type"/>
</dbReference>
<protein>
    <recommendedName>
        <fullName evidence="1">PD-(D/E)XK endonuclease-like domain-containing protein</fullName>
    </recommendedName>
</protein>
<dbReference type="AlphaFoldDB" id="A0A381V4S6"/>
<dbReference type="InterPro" id="IPR011335">
    <property type="entry name" value="Restrct_endonuc-II-like"/>
</dbReference>
<evidence type="ECO:0000259" key="1">
    <source>
        <dbReference type="Pfam" id="PF12705"/>
    </source>
</evidence>
<name>A0A381V4S6_9ZZZZ</name>